<dbReference type="InterPro" id="IPR013780">
    <property type="entry name" value="Glyco_hydro_b"/>
</dbReference>
<dbReference type="PROSITE" id="PS50206">
    <property type="entry name" value="RHODANESE_3"/>
    <property type="match status" value="1"/>
</dbReference>
<organism evidence="11 12">
    <name type="scientific">Ficus carica</name>
    <name type="common">Common fig</name>
    <dbReference type="NCBI Taxonomy" id="3494"/>
    <lineage>
        <taxon>Eukaryota</taxon>
        <taxon>Viridiplantae</taxon>
        <taxon>Streptophyta</taxon>
        <taxon>Embryophyta</taxon>
        <taxon>Tracheophyta</taxon>
        <taxon>Spermatophyta</taxon>
        <taxon>Magnoliopsida</taxon>
        <taxon>eudicotyledons</taxon>
        <taxon>Gunneridae</taxon>
        <taxon>Pentapetalae</taxon>
        <taxon>rosids</taxon>
        <taxon>fabids</taxon>
        <taxon>Rosales</taxon>
        <taxon>Moraceae</taxon>
        <taxon>Ficeae</taxon>
        <taxon>Ficus</taxon>
    </lineage>
</organism>
<feature type="domain" description="Rhodanese" evidence="10">
    <location>
        <begin position="318"/>
        <end position="343"/>
    </location>
</feature>
<dbReference type="GO" id="GO:0030246">
    <property type="term" value="F:carbohydrate binding"/>
    <property type="evidence" value="ECO:0007669"/>
    <property type="project" value="InterPro"/>
</dbReference>
<dbReference type="InterPro" id="IPR030458">
    <property type="entry name" value="Glyco_hydro_31_AS"/>
</dbReference>
<dbReference type="PROSITE" id="PS00707">
    <property type="entry name" value="GLYCOSYL_HYDROL_F31_2"/>
    <property type="match status" value="1"/>
</dbReference>
<keyword evidence="4" id="KW-0732">Signal</keyword>
<sequence length="906" mass="101324">MNASTKWESGEDKYFLTPSRVVRITIVDVYLAEAQKDDDEAVIGYGYKLQSVHGHNKSGKLLTADLQLIKNTSTYGPDIQHLTLTASYDTANRLRIRITDAKQQRWEVPKDIIPRQTPRQYQPENHSSLPENCLFSIPNSDLVLTFNTGVPFGFSVFRRSNADQLFDTTPQRTNPETILVFKDQYIQLSSSLPEGRSYLYGLGEHTRKSFRLTPNETLTLWNADIGSVKTDVNLYGSHPFYVDVRSPSGTTHGVLLLNGNGMDVVYSGDRITYKMIGGIIDLYFFAGPTPELVLEQYTELIGRPTPMPYWSFGFHQCRYGYKNVADLEGVVAGYAAAHIPLEVVWTDIDYMDAFKDFTLDPINFPLEKMKPFVNTLHVKGQKYVLIIDPGIGVNQSYGSYLRGMKADVFIKRDGVPYLGQVWPGPVHFPDFLNPVSESYWGTEIKLFHDVLPFDGLWLDMNELSNFITSPPTPSSTLDNPPYTINNAAIRRPINNKTIPATCLHFGNITEYDAHNLYGLLETKVTNAALIKMTGKRPFILSRSTFVGSGKYTAHWTGDNAAKWDDLAYSIPSILNSGLFGIPMVGADICGFSGNTTEELCRRWIQLGAFYPFARDHSEKLTIRQELYLWDSVAASARKVLGLRYRLLPLFYTLMYEAHIKGTPIARPLFFSFPQDTRTYDINSQFLIGRGIMVSPVLNPGAVSVDAYFPAGNWFDLFNYSRSVSVKSGQYLTLNAPADHINVHVREGNILALQGEAMTTQEARKTAFNLLVVCSGSTNSTGQVLLDDGEEVEIGGNGGKWSLVRFSSTVERGTVLVGSNVLNGKFALAQKWIINKITIIGLESNKRVKEFKLYRNSGGKLIKISGVRTSFHSSGQFIIVELSGLSLLIGEEFKLVLTLGARRSMIF</sequence>
<proteinExistence type="inferred from homology"/>
<evidence type="ECO:0000256" key="1">
    <source>
        <dbReference type="ARBA" id="ARBA00001657"/>
    </source>
</evidence>
<comment type="catalytic activity">
    <reaction evidence="1">
        <text>Hydrolysis of terminal, non-reducing (1-&gt;4)-linked alpha-D-glucose residues with release of alpha-D-glucose.</text>
        <dbReference type="EC" id="3.2.1.20"/>
    </reaction>
</comment>
<dbReference type="Pfam" id="PF21365">
    <property type="entry name" value="Glyco_hydro_31_3rd"/>
    <property type="match status" value="1"/>
</dbReference>
<dbReference type="PANTHER" id="PTHR22762">
    <property type="entry name" value="ALPHA-GLUCOSIDASE"/>
    <property type="match status" value="1"/>
</dbReference>
<evidence type="ECO:0000313" key="11">
    <source>
        <dbReference type="EMBL" id="GMN58796.1"/>
    </source>
</evidence>
<evidence type="ECO:0000256" key="9">
    <source>
        <dbReference type="RuleBase" id="RU361185"/>
    </source>
</evidence>
<dbReference type="AlphaFoldDB" id="A0AA88DNX9"/>
<dbReference type="InterPro" id="IPR011013">
    <property type="entry name" value="Gal_mutarotase_sf_dom"/>
</dbReference>
<evidence type="ECO:0000256" key="7">
    <source>
        <dbReference type="ARBA" id="ARBA00023295"/>
    </source>
</evidence>
<dbReference type="InterPro" id="IPR048395">
    <property type="entry name" value="Glyco_hydro_31_C"/>
</dbReference>
<dbReference type="Gene3D" id="2.60.40.1180">
    <property type="entry name" value="Golgi alpha-mannosidase II"/>
    <property type="match status" value="2"/>
</dbReference>
<dbReference type="CDD" id="cd14752">
    <property type="entry name" value="GH31_N"/>
    <property type="match status" value="1"/>
</dbReference>
<reference evidence="11" key="1">
    <citation type="submission" date="2023-07" db="EMBL/GenBank/DDBJ databases">
        <title>draft genome sequence of fig (Ficus carica).</title>
        <authorList>
            <person name="Takahashi T."/>
            <person name="Nishimura K."/>
        </authorList>
    </citation>
    <scope>NUCLEOTIDE SEQUENCE</scope>
</reference>
<evidence type="ECO:0000256" key="6">
    <source>
        <dbReference type="ARBA" id="ARBA00023180"/>
    </source>
</evidence>
<dbReference type="FunFam" id="3.20.20.80:FF:000016">
    <property type="entry name" value="Maltase-glucoamylase, intestinal"/>
    <property type="match status" value="1"/>
</dbReference>
<keyword evidence="7 9" id="KW-0326">Glycosidase</keyword>
<gene>
    <name evidence="11" type="ORF">TIFTF001_027894</name>
</gene>
<dbReference type="Gene3D" id="3.20.20.80">
    <property type="entry name" value="Glycosidases"/>
    <property type="match status" value="1"/>
</dbReference>
<dbReference type="EMBL" id="BTGU01000081">
    <property type="protein sequence ID" value="GMN58796.1"/>
    <property type="molecule type" value="Genomic_DNA"/>
</dbReference>
<dbReference type="Gene3D" id="2.60.40.1760">
    <property type="entry name" value="glycosyl hydrolase (family 31)"/>
    <property type="match status" value="1"/>
</dbReference>
<dbReference type="Pfam" id="PF13802">
    <property type="entry name" value="Gal_mutarotas_2"/>
    <property type="match status" value="1"/>
</dbReference>
<evidence type="ECO:0000313" key="12">
    <source>
        <dbReference type="Proteomes" id="UP001187192"/>
    </source>
</evidence>
<dbReference type="SUPFAM" id="SSF74650">
    <property type="entry name" value="Galactose mutarotase-like"/>
    <property type="match status" value="1"/>
</dbReference>
<evidence type="ECO:0000256" key="5">
    <source>
        <dbReference type="ARBA" id="ARBA00022801"/>
    </source>
</evidence>
<evidence type="ECO:0000256" key="3">
    <source>
        <dbReference type="ARBA" id="ARBA00012741"/>
    </source>
</evidence>
<dbReference type="FunFam" id="2.60.40.1180:FF:000044">
    <property type="entry name" value="Alpha-glucosidase 1"/>
    <property type="match status" value="1"/>
</dbReference>
<name>A0AA88DNX9_FICCA</name>
<dbReference type="InterPro" id="IPR030459">
    <property type="entry name" value="Glyco_hydro_31_CS"/>
</dbReference>
<dbReference type="SUPFAM" id="SSF51011">
    <property type="entry name" value="Glycosyl hydrolase domain"/>
    <property type="match status" value="1"/>
</dbReference>
<evidence type="ECO:0000256" key="8">
    <source>
        <dbReference type="ARBA" id="ARBA00041343"/>
    </source>
</evidence>
<keyword evidence="6" id="KW-0325">Glycoprotein</keyword>
<dbReference type="PANTHER" id="PTHR22762:SF133">
    <property type="entry name" value="P-TYPE DOMAIN-CONTAINING PROTEIN"/>
    <property type="match status" value="1"/>
</dbReference>
<dbReference type="InterPro" id="IPR025887">
    <property type="entry name" value="Glyco_hydro_31_N_dom"/>
</dbReference>
<accession>A0AA88DNX9</accession>
<comment type="similarity">
    <text evidence="2 9">Belongs to the glycosyl hydrolase 31 family.</text>
</comment>
<dbReference type="GO" id="GO:0090599">
    <property type="term" value="F:alpha-glucosidase activity"/>
    <property type="evidence" value="ECO:0007669"/>
    <property type="project" value="UniProtKB-ARBA"/>
</dbReference>
<evidence type="ECO:0000256" key="4">
    <source>
        <dbReference type="ARBA" id="ARBA00022729"/>
    </source>
</evidence>
<dbReference type="Proteomes" id="UP001187192">
    <property type="component" value="Unassembled WGS sequence"/>
</dbReference>
<dbReference type="CDD" id="cd06602">
    <property type="entry name" value="GH31_MGAM_SI_GAA"/>
    <property type="match status" value="1"/>
</dbReference>
<comment type="caution">
    <text evidence="11">The sequence shown here is derived from an EMBL/GenBank/DDBJ whole genome shotgun (WGS) entry which is preliminary data.</text>
</comment>
<dbReference type="InterPro" id="IPR017853">
    <property type="entry name" value="GH"/>
</dbReference>
<dbReference type="SUPFAM" id="SSF51445">
    <property type="entry name" value="(Trans)glycosidases"/>
    <property type="match status" value="1"/>
</dbReference>
<evidence type="ECO:0000259" key="10">
    <source>
        <dbReference type="PROSITE" id="PS50206"/>
    </source>
</evidence>
<dbReference type="Pfam" id="PF01055">
    <property type="entry name" value="Glyco_hydro_31_2nd"/>
    <property type="match status" value="1"/>
</dbReference>
<dbReference type="GO" id="GO:0005975">
    <property type="term" value="P:carbohydrate metabolic process"/>
    <property type="evidence" value="ECO:0007669"/>
    <property type="project" value="InterPro"/>
</dbReference>
<keyword evidence="5 9" id="KW-0378">Hydrolase</keyword>
<evidence type="ECO:0000256" key="2">
    <source>
        <dbReference type="ARBA" id="ARBA00007806"/>
    </source>
</evidence>
<dbReference type="PROSITE" id="PS00129">
    <property type="entry name" value="GLYCOSYL_HYDROL_F31_1"/>
    <property type="match status" value="1"/>
</dbReference>
<protein>
    <recommendedName>
        <fullName evidence="3">alpha-glucosidase</fullName>
        <ecNumber evidence="3">3.2.1.20</ecNumber>
    </recommendedName>
    <alternativeName>
        <fullName evidence="8">Maltase</fullName>
    </alternativeName>
</protein>
<keyword evidence="12" id="KW-1185">Reference proteome</keyword>
<dbReference type="EC" id="3.2.1.20" evidence="3"/>
<dbReference type="InterPro" id="IPR001763">
    <property type="entry name" value="Rhodanese-like_dom"/>
</dbReference>
<dbReference type="InterPro" id="IPR000322">
    <property type="entry name" value="Glyco_hydro_31_TIM"/>
</dbReference>